<dbReference type="SUPFAM" id="SSF53098">
    <property type="entry name" value="Ribonuclease H-like"/>
    <property type="match status" value="1"/>
</dbReference>
<dbReference type="GO" id="GO:0003676">
    <property type="term" value="F:nucleic acid binding"/>
    <property type="evidence" value="ECO:0007669"/>
    <property type="project" value="InterPro"/>
</dbReference>
<accession>A0AAV1VBQ1</accession>
<dbReference type="AlphaFoldDB" id="A0AAV1VBQ1"/>
<dbReference type="Gene3D" id="3.30.420.10">
    <property type="entry name" value="Ribonuclease H-like superfamily/Ribonuclease H"/>
    <property type="match status" value="1"/>
</dbReference>
<dbReference type="InterPro" id="IPR002156">
    <property type="entry name" value="RNaseH_domain"/>
</dbReference>
<feature type="domain" description="RNase H type-1" evidence="2">
    <location>
        <begin position="191"/>
        <end position="299"/>
    </location>
</feature>
<proteinExistence type="predicted"/>
<dbReference type="InterPro" id="IPR036397">
    <property type="entry name" value="RNaseH_sf"/>
</dbReference>
<reference evidence="3" key="1">
    <citation type="submission" date="2024-01" db="EMBL/GenBank/DDBJ databases">
        <authorList>
            <person name="Webb A."/>
        </authorList>
    </citation>
    <scope>NUCLEOTIDE SEQUENCE</scope>
    <source>
        <strain evidence="3">Pm1</strain>
    </source>
</reference>
<evidence type="ECO:0000313" key="3">
    <source>
        <dbReference type="EMBL" id="CAK7943007.1"/>
    </source>
</evidence>
<protein>
    <recommendedName>
        <fullName evidence="2">RNase H type-1 domain-containing protein</fullName>
    </recommendedName>
</protein>
<organism evidence="3 4">
    <name type="scientific">Peronospora matthiolae</name>
    <dbReference type="NCBI Taxonomy" id="2874970"/>
    <lineage>
        <taxon>Eukaryota</taxon>
        <taxon>Sar</taxon>
        <taxon>Stramenopiles</taxon>
        <taxon>Oomycota</taxon>
        <taxon>Peronosporomycetes</taxon>
        <taxon>Peronosporales</taxon>
        <taxon>Peronosporaceae</taxon>
        <taxon>Peronospora</taxon>
    </lineage>
</organism>
<evidence type="ECO:0000313" key="4">
    <source>
        <dbReference type="Proteomes" id="UP001162060"/>
    </source>
</evidence>
<gene>
    <name evidence="3" type="ORF">PM001_LOCUS28157</name>
</gene>
<feature type="region of interest" description="Disordered" evidence="1">
    <location>
        <begin position="49"/>
        <end position="73"/>
    </location>
</feature>
<dbReference type="PANTHER" id="PTHR46387">
    <property type="entry name" value="POLYNUCLEOTIDYL TRANSFERASE, RIBONUCLEASE H-LIKE SUPERFAMILY PROTEIN"/>
    <property type="match status" value="1"/>
</dbReference>
<feature type="compositionally biased region" description="Low complexity" evidence="1">
    <location>
        <begin position="49"/>
        <end position="71"/>
    </location>
</feature>
<feature type="compositionally biased region" description="Pro residues" evidence="1">
    <location>
        <begin position="157"/>
        <end position="170"/>
    </location>
</feature>
<dbReference type="Proteomes" id="UP001162060">
    <property type="component" value="Unassembled WGS sequence"/>
</dbReference>
<evidence type="ECO:0000259" key="2">
    <source>
        <dbReference type="Pfam" id="PF13456"/>
    </source>
</evidence>
<evidence type="ECO:0000256" key="1">
    <source>
        <dbReference type="SAM" id="MobiDB-lite"/>
    </source>
</evidence>
<dbReference type="PANTHER" id="PTHR46387:SF2">
    <property type="entry name" value="RIBONUCLEASE HI"/>
    <property type="match status" value="1"/>
</dbReference>
<dbReference type="InterPro" id="IPR012337">
    <property type="entry name" value="RNaseH-like_sf"/>
</dbReference>
<dbReference type="Pfam" id="PF13456">
    <property type="entry name" value="RVT_3"/>
    <property type="match status" value="1"/>
</dbReference>
<feature type="region of interest" description="Disordered" evidence="1">
    <location>
        <begin position="149"/>
        <end position="170"/>
    </location>
</feature>
<dbReference type="CDD" id="cd09279">
    <property type="entry name" value="RNase_HI_like"/>
    <property type="match status" value="1"/>
</dbReference>
<comment type="caution">
    <text evidence="3">The sequence shown here is derived from an EMBL/GenBank/DDBJ whole genome shotgun (WGS) entry which is preliminary data.</text>
</comment>
<name>A0AAV1VBQ1_9STRA</name>
<sequence>MADASVEPCYGQVQDEYMEDMNTVVAPASTERPTRWGPLHPAVGVAAITPPTTGARATPAPAVRRPLTPAASGTCATRWGPRHGAIGAAAVIHLVTGEPTVSAPAVRPPLTAAPRRAMTRWGPRVVVTVPTTGRRPCLRRTSYIADRAPAAAAAPIPTDPPPSPAPSPASPCPSIDVAACAAESEPWLLQFDGACRQNPGLGGAGAALFDSSGTVVWTCSHFLPASTGTNNTAEYTALLVGVQSAVHHSATRLLVEGDSNLVLAQVRGSFGCTNRRLRRLRGQVRTALGCLAWHQLRHIDGQAPMPTASLTVRLTSDAPPWSVDLTPSP</sequence>
<dbReference type="GO" id="GO:0004523">
    <property type="term" value="F:RNA-DNA hybrid ribonuclease activity"/>
    <property type="evidence" value="ECO:0007669"/>
    <property type="project" value="InterPro"/>
</dbReference>
<dbReference type="EMBL" id="CAKLBY020000286">
    <property type="protein sequence ID" value="CAK7943007.1"/>
    <property type="molecule type" value="Genomic_DNA"/>
</dbReference>